<protein>
    <recommendedName>
        <fullName evidence="4 12">GPI ethanolamine phosphate transferase 2</fullName>
    </recommendedName>
</protein>
<dbReference type="OrthoDB" id="272139at2759"/>
<evidence type="ECO:0000313" key="15">
    <source>
        <dbReference type="Proteomes" id="UP001152885"/>
    </source>
</evidence>
<dbReference type="GO" id="GO:0051267">
    <property type="term" value="F:CP2 mannose-ethanolamine phosphotransferase activity"/>
    <property type="evidence" value="ECO:0007669"/>
    <property type="project" value="TreeGrafter"/>
</dbReference>
<dbReference type="Gene3D" id="3.40.720.10">
    <property type="entry name" value="Alkaline Phosphatase, subunit A"/>
    <property type="match status" value="1"/>
</dbReference>
<feature type="domain" description="GPI ethanolamine phosphate transferase 2 C-terminal" evidence="13">
    <location>
        <begin position="405"/>
        <end position="870"/>
    </location>
</feature>
<evidence type="ECO:0000256" key="1">
    <source>
        <dbReference type="ARBA" id="ARBA00004477"/>
    </source>
</evidence>
<feature type="transmembrane region" description="Helical" evidence="12">
    <location>
        <begin position="441"/>
        <end position="460"/>
    </location>
</feature>
<keyword evidence="6 12" id="KW-0808">Transferase</keyword>
<keyword evidence="7 12" id="KW-0812">Transmembrane</keyword>
<dbReference type="InterPro" id="IPR002591">
    <property type="entry name" value="Phosphodiest/P_Trfase"/>
</dbReference>
<evidence type="ECO:0000256" key="3">
    <source>
        <dbReference type="ARBA" id="ARBA00005315"/>
    </source>
</evidence>
<feature type="transmembrane region" description="Helical" evidence="12">
    <location>
        <begin position="6"/>
        <end position="27"/>
    </location>
</feature>
<evidence type="ECO:0000256" key="7">
    <source>
        <dbReference type="ARBA" id="ARBA00022692"/>
    </source>
</evidence>
<dbReference type="Pfam" id="PF01663">
    <property type="entry name" value="Phosphodiest"/>
    <property type="match status" value="1"/>
</dbReference>
<dbReference type="PANTHER" id="PTHR23072:SF0">
    <property type="entry name" value="GPI ETHANOLAMINE PHOSPHATE TRANSFERASE 2"/>
    <property type="match status" value="1"/>
</dbReference>
<comment type="pathway">
    <text evidence="2 12">Glycolipid biosynthesis; glycosylphosphatidylinositol-anchor biosynthesis.</text>
</comment>
<dbReference type="EMBL" id="CANTUO010000002">
    <property type="protein sequence ID" value="CAI5757925.1"/>
    <property type="molecule type" value="Genomic_DNA"/>
</dbReference>
<dbReference type="GO" id="GO:0005789">
    <property type="term" value="C:endoplasmic reticulum membrane"/>
    <property type="evidence" value="ECO:0007669"/>
    <property type="project" value="UniProtKB-SubCell"/>
</dbReference>
<evidence type="ECO:0000256" key="10">
    <source>
        <dbReference type="ARBA" id="ARBA00023136"/>
    </source>
</evidence>
<feature type="transmembrane region" description="Helical" evidence="12">
    <location>
        <begin position="472"/>
        <end position="489"/>
    </location>
</feature>
<name>A0A9W4TV18_9ASCO</name>
<evidence type="ECO:0000256" key="12">
    <source>
        <dbReference type="RuleBase" id="RU367106"/>
    </source>
</evidence>
<evidence type="ECO:0000256" key="8">
    <source>
        <dbReference type="ARBA" id="ARBA00022824"/>
    </source>
</evidence>
<dbReference type="InterPro" id="IPR039527">
    <property type="entry name" value="PIGG/GPI7"/>
</dbReference>
<dbReference type="CDD" id="cd16024">
    <property type="entry name" value="GPI_EPT_2"/>
    <property type="match status" value="1"/>
</dbReference>
<comment type="similarity">
    <text evidence="3 12">Belongs to the PIGG/PIGN/PIGO family. PIGG subfamily.</text>
</comment>
<feature type="transmembrane region" description="Helical" evidence="12">
    <location>
        <begin position="715"/>
        <end position="735"/>
    </location>
</feature>
<comment type="subcellular location">
    <subcellularLocation>
        <location evidence="1 12">Endoplasmic reticulum membrane</location>
        <topology evidence="1 12">Multi-pass membrane protein</topology>
    </subcellularLocation>
</comment>
<keyword evidence="8 12" id="KW-0256">Endoplasmic reticulum</keyword>
<organism evidence="14 15">
    <name type="scientific">Candida verbasci</name>
    <dbReference type="NCBI Taxonomy" id="1227364"/>
    <lineage>
        <taxon>Eukaryota</taxon>
        <taxon>Fungi</taxon>
        <taxon>Dikarya</taxon>
        <taxon>Ascomycota</taxon>
        <taxon>Saccharomycotina</taxon>
        <taxon>Pichiomycetes</taxon>
        <taxon>Debaryomycetaceae</taxon>
        <taxon>Candida/Lodderomyces clade</taxon>
        <taxon>Candida</taxon>
    </lineage>
</organism>
<feature type="transmembrane region" description="Helical" evidence="12">
    <location>
        <begin position="639"/>
        <end position="657"/>
    </location>
</feature>
<dbReference type="InterPro" id="IPR045687">
    <property type="entry name" value="PIGG/GPI7_C"/>
</dbReference>
<feature type="transmembrane region" description="Helical" evidence="12">
    <location>
        <begin position="815"/>
        <end position="837"/>
    </location>
</feature>
<evidence type="ECO:0000256" key="2">
    <source>
        <dbReference type="ARBA" id="ARBA00004687"/>
    </source>
</evidence>
<dbReference type="GO" id="GO:0006506">
    <property type="term" value="P:GPI anchor biosynthetic process"/>
    <property type="evidence" value="ECO:0007669"/>
    <property type="project" value="UniProtKB-KW"/>
</dbReference>
<dbReference type="InterPro" id="IPR017850">
    <property type="entry name" value="Alkaline_phosphatase_core_sf"/>
</dbReference>
<keyword evidence="5 12" id="KW-0337">GPI-anchor biosynthesis</keyword>
<keyword evidence="11" id="KW-0325">Glycoprotein</keyword>
<evidence type="ECO:0000256" key="9">
    <source>
        <dbReference type="ARBA" id="ARBA00022989"/>
    </source>
</evidence>
<dbReference type="Proteomes" id="UP001152885">
    <property type="component" value="Unassembled WGS sequence"/>
</dbReference>
<reference evidence="14" key="1">
    <citation type="submission" date="2022-12" db="EMBL/GenBank/DDBJ databases">
        <authorList>
            <person name="Brejova B."/>
        </authorList>
    </citation>
    <scope>NUCLEOTIDE SEQUENCE</scope>
</reference>
<dbReference type="SUPFAM" id="SSF53649">
    <property type="entry name" value="Alkaline phosphatase-like"/>
    <property type="match status" value="1"/>
</dbReference>
<feature type="transmembrane region" description="Helical" evidence="12">
    <location>
        <begin position="535"/>
        <end position="555"/>
    </location>
</feature>
<accession>A0A9W4TV18</accession>
<keyword evidence="9 12" id="KW-1133">Transmembrane helix</keyword>
<feature type="transmembrane region" description="Helical" evidence="12">
    <location>
        <begin position="413"/>
        <end position="435"/>
    </location>
</feature>
<comment type="function">
    <text evidence="12">Ethanolamine phosphate transferase involved in glycosylphosphatidylinositol-anchor biosynthesis. Transfers ethanolamine phosphate to the GPI second mannose.</text>
</comment>
<keyword evidence="15" id="KW-1185">Reference proteome</keyword>
<evidence type="ECO:0000313" key="14">
    <source>
        <dbReference type="EMBL" id="CAI5757925.1"/>
    </source>
</evidence>
<gene>
    <name evidence="14" type="ORF">CANVERA_P2437</name>
</gene>
<evidence type="ECO:0000256" key="6">
    <source>
        <dbReference type="ARBA" id="ARBA00022679"/>
    </source>
</evidence>
<feature type="transmembrane region" description="Helical" evidence="12">
    <location>
        <begin position="575"/>
        <end position="595"/>
    </location>
</feature>
<sequence length="874" mass="100519">MFKSITLRWITQIIIVLCNLIGLVIFLRGFFPSKIVLPGHNTFSNDSNPFLYDNKPQFDKFILMVVDALRSDFCFSNESNFHFLHNLINNGNAIPFTAFSNPPTVTLPRLKGITTGGTPNFLDAILNVADDNDNSQGLHNQDSWIYQFQTNNNNNNNNKIINFFGDDTWLKLFPHSFNEFEGTNSFFVSDFAEVDNNVTRHLDTQLLNNQWHGLILHYLGLDHIGHKGGPNSIYMKPKQIEMDNILSRLYSYILKNQDTLIILMGDHGMNDIGNHGGSSIGETSAALSLISPKFNVKQKSPLPKNQNFDYYHKINQIDLVPILSSLLNFPIPKNSLGVISKEVLTLWPESQRLKILKENSKQIMDLYVAKHGQTEKYEKWTNLKDGLDEHYELLYEIQQEMTTSATNYNYHDIILGSAILFISTIITIITFNIYFFNVNNINIGLIVFYELFVLLYSLHFHGSSLIEEEHQLWYFFTSITLLYLGAYYFDAFKSVQNMGLYLVLLACVRIIRSWNNSGQKYSSNFNIAYFLTENITLMWILIALTYFVITLAVYVQGGVLSTFLYVYKNFTDAGTLISFICIFVSSTISFSFKILQSYIDGRELPAPARWLLIWILHSYHIEPNTSDIKFKLQEISISVSRLATGFIFGTMFLRIVFGTLRKIRHGTITDICNIITLFLIHQTKQENIPIFLILFISKFIISKLTYKKSLNIDQYILTVSTLILCFQNLTFFSFGNTNSLATIDLSNAYNGVESYDVFLVGLLTFVSNFSGVIFWSLSGLQLLFESSLLRFEGDSKYDLIHYPSLKKSIFWVKNLITLFFYAVSVVNLIGSCINLRFHLFIWTVFSPKLLYFGAWTLFVNILVDLFISWIIIYI</sequence>
<evidence type="ECO:0000256" key="5">
    <source>
        <dbReference type="ARBA" id="ARBA00022502"/>
    </source>
</evidence>
<feature type="transmembrane region" description="Helical" evidence="12">
    <location>
        <begin position="849"/>
        <end position="872"/>
    </location>
</feature>
<evidence type="ECO:0000259" key="13">
    <source>
        <dbReference type="Pfam" id="PF19316"/>
    </source>
</evidence>
<dbReference type="Pfam" id="PF19316">
    <property type="entry name" value="PIGO_PIGG"/>
    <property type="match status" value="1"/>
</dbReference>
<proteinExistence type="inferred from homology"/>
<dbReference type="AlphaFoldDB" id="A0A9W4TV18"/>
<feature type="transmembrane region" description="Helical" evidence="12">
    <location>
        <begin position="755"/>
        <end position="777"/>
    </location>
</feature>
<dbReference type="PANTHER" id="PTHR23072">
    <property type="entry name" value="PHOSPHATIDYLINOSITOL GLYCAN-RELATED"/>
    <property type="match status" value="1"/>
</dbReference>
<dbReference type="InterPro" id="IPR037674">
    <property type="entry name" value="PIG-G_N"/>
</dbReference>
<comment type="caution">
    <text evidence="14">The sequence shown here is derived from an EMBL/GenBank/DDBJ whole genome shotgun (WGS) entry which is preliminary data.</text>
</comment>
<evidence type="ECO:0000256" key="4">
    <source>
        <dbReference type="ARBA" id="ARBA00020830"/>
    </source>
</evidence>
<evidence type="ECO:0000256" key="11">
    <source>
        <dbReference type="ARBA" id="ARBA00023180"/>
    </source>
</evidence>
<keyword evidence="10 12" id="KW-0472">Membrane</keyword>